<sequence>MRYNGSNYELRNTGHASHYFPGEQIPAYLYMNELYAGMNGVIKPTPLGTVYQACKIATFFMLIASLSMPILFLMHTYPHGVRVTRERKGEEVTRLPAKPTMLAAPVTDGTHVHRYAWKYFECDKAEWQYDSCAQAYCRAHHKTIDTMTSKDEARVWVSAGLLIGYFVYWLICHDALTPDGMADDPQDEENQALVRGDELSPIDYIRDTTDFTLARSDIRQSTLDFVDRYYESSYYQDVLDVIGVDRDIFRMEFDWETCHEVSTAIDHAHMAWLEDKKSYLRIARIISGGDTNAMSEFSGSFEEPDAYGTVHVDHLYDWGLEDENDVNRFAHDHWMVLVDILERNGCVCLCDWKQPADEFLPLVGLTRRAAAEGIDFASVVGTSGQGDVGLADWWEGNACLDLPELSEKSLLIANMDIDSDAYVLFVCSEGEYRRIRSLAKSLGRIINQAKQGKS</sequence>
<evidence type="ECO:0000313" key="5">
    <source>
        <dbReference type="Proteomes" id="UP000016638"/>
    </source>
</evidence>
<dbReference type="InterPro" id="IPR046582">
    <property type="entry name" value="DUF6630"/>
</dbReference>
<dbReference type="AlphaFoldDB" id="U2TTX8"/>
<dbReference type="EMBL" id="AWEZ01000029">
    <property type="protein sequence ID" value="ERL09533.1"/>
    <property type="molecule type" value="Genomic_DNA"/>
</dbReference>
<feature type="domain" description="DUF7832" evidence="3">
    <location>
        <begin position="158"/>
        <end position="242"/>
    </location>
</feature>
<feature type="transmembrane region" description="Helical" evidence="1">
    <location>
        <begin position="153"/>
        <end position="171"/>
    </location>
</feature>
<dbReference type="Pfam" id="PF25191">
    <property type="entry name" value="DUF7832"/>
    <property type="match status" value="1"/>
</dbReference>
<accession>U2TTX8</accession>
<reference evidence="4 5" key="1">
    <citation type="submission" date="2013-08" db="EMBL/GenBank/DDBJ databases">
        <authorList>
            <person name="Durkin A.S."/>
            <person name="Haft D.R."/>
            <person name="McCorrison J."/>
            <person name="Torralba M."/>
            <person name="Gillis M."/>
            <person name="Haft D.H."/>
            <person name="Methe B."/>
            <person name="Sutton G."/>
            <person name="Nelson K.E."/>
        </authorList>
    </citation>
    <scope>NUCLEOTIDE SEQUENCE [LARGE SCALE GENOMIC DNA]</scope>
    <source>
        <strain evidence="4 5">F0195</strain>
    </source>
</reference>
<dbReference type="Proteomes" id="UP000016638">
    <property type="component" value="Unassembled WGS sequence"/>
</dbReference>
<dbReference type="OrthoDB" id="5107934at2"/>
<evidence type="ECO:0000259" key="2">
    <source>
        <dbReference type="Pfam" id="PF20335"/>
    </source>
</evidence>
<name>U2TTX8_9ACTN</name>
<dbReference type="PATRIC" id="fig|1125712.3.peg.711"/>
<proteinExistence type="predicted"/>
<feature type="domain" description="DUF6630" evidence="2">
    <location>
        <begin position="279"/>
        <end position="446"/>
    </location>
</feature>
<gene>
    <name evidence="4" type="ORF">HMPREF1316_1609</name>
</gene>
<protein>
    <submittedName>
        <fullName evidence="4">Uncharacterized protein</fullName>
    </submittedName>
</protein>
<keyword evidence="1" id="KW-1133">Transmembrane helix</keyword>
<keyword evidence="5" id="KW-1185">Reference proteome</keyword>
<keyword evidence="1" id="KW-0472">Membrane</keyword>
<dbReference type="RefSeq" id="WP_021725619.1">
    <property type="nucleotide sequence ID" value="NZ_AWEZ01000029.1"/>
</dbReference>
<dbReference type="Pfam" id="PF20335">
    <property type="entry name" value="DUF6630"/>
    <property type="match status" value="1"/>
</dbReference>
<keyword evidence="1" id="KW-0812">Transmembrane</keyword>
<organism evidence="4 5">
    <name type="scientific">Olsenella profusa F0195</name>
    <dbReference type="NCBI Taxonomy" id="1125712"/>
    <lineage>
        <taxon>Bacteria</taxon>
        <taxon>Bacillati</taxon>
        <taxon>Actinomycetota</taxon>
        <taxon>Coriobacteriia</taxon>
        <taxon>Coriobacteriales</taxon>
        <taxon>Atopobiaceae</taxon>
        <taxon>Olsenella</taxon>
    </lineage>
</organism>
<evidence type="ECO:0000256" key="1">
    <source>
        <dbReference type="SAM" id="Phobius"/>
    </source>
</evidence>
<evidence type="ECO:0000259" key="3">
    <source>
        <dbReference type="Pfam" id="PF25191"/>
    </source>
</evidence>
<comment type="caution">
    <text evidence="4">The sequence shown here is derived from an EMBL/GenBank/DDBJ whole genome shotgun (WGS) entry which is preliminary data.</text>
</comment>
<feature type="transmembrane region" description="Helical" evidence="1">
    <location>
        <begin position="56"/>
        <end position="77"/>
    </location>
</feature>
<dbReference type="InterPro" id="IPR057154">
    <property type="entry name" value="DUF7832"/>
</dbReference>
<evidence type="ECO:0000313" key="4">
    <source>
        <dbReference type="EMBL" id="ERL09533.1"/>
    </source>
</evidence>